<sequence length="293" mass="32640">MDIPKFETLLLEVDGPVATITLNRPEKLNSISLTLREEFLRVLELLNPGDAIRVVRLKGAGRAFSTGYDLEGGYDVMSGQTRLPVETEDEVSRIGESFIAQDRDNLRQVAVWLHRIRRFRKPIVAQVHGYCLAGGLDLIGVCDTVIAAEDAQFGHPASRALGLPTTIGLLPIKAGPLKTKEMLFTGDNISGTEAQQWQIINRAVPADELDKQAMKYCRRIALLPLDMLTVHKDVVNRWVDNMGYGPSVDTTTDLNTISHQSPFTAEFIRKATTESLKAALDWRDGRFKRQAEE</sequence>
<dbReference type="AlphaFoldDB" id="A0AAW5R130"/>
<dbReference type="PANTHER" id="PTHR43802">
    <property type="entry name" value="ENOYL-COA HYDRATASE"/>
    <property type="match status" value="1"/>
</dbReference>
<dbReference type="Gene3D" id="3.90.226.10">
    <property type="entry name" value="2-enoyl-CoA Hydratase, Chain A, domain 1"/>
    <property type="match status" value="1"/>
</dbReference>
<dbReference type="Pfam" id="PF00378">
    <property type="entry name" value="ECH_1"/>
    <property type="match status" value="1"/>
</dbReference>
<protein>
    <submittedName>
        <fullName evidence="2">Enoyl-CoA hydratase-related protein</fullName>
    </submittedName>
</protein>
<keyword evidence="3" id="KW-1185">Reference proteome</keyword>
<reference evidence="2 3" key="1">
    <citation type="submission" date="2022-04" db="EMBL/GenBank/DDBJ databases">
        <authorList>
            <person name="Ye Y.-Q."/>
            <person name="Du Z.-J."/>
        </authorList>
    </citation>
    <scope>NUCLEOTIDE SEQUENCE [LARGE SCALE GENOMIC DNA]</scope>
    <source>
        <strain evidence="2 3">A6E488</strain>
    </source>
</reference>
<evidence type="ECO:0000313" key="2">
    <source>
        <dbReference type="EMBL" id="MCT8973683.1"/>
    </source>
</evidence>
<gene>
    <name evidence="2" type="ORF">MUB46_17605</name>
</gene>
<dbReference type="CDD" id="cd06558">
    <property type="entry name" value="crotonase-like"/>
    <property type="match status" value="1"/>
</dbReference>
<dbReference type="InterPro" id="IPR029045">
    <property type="entry name" value="ClpP/crotonase-like_dom_sf"/>
</dbReference>
<name>A0AAW5R130_9HYPH</name>
<dbReference type="RefSeq" id="WP_261617264.1">
    <property type="nucleotide sequence ID" value="NZ_JALIDZ010000008.1"/>
</dbReference>
<organism evidence="2 3">
    <name type="scientific">Microbaculum marinisediminis</name>
    <dbReference type="NCBI Taxonomy" id="2931392"/>
    <lineage>
        <taxon>Bacteria</taxon>
        <taxon>Pseudomonadati</taxon>
        <taxon>Pseudomonadota</taxon>
        <taxon>Alphaproteobacteria</taxon>
        <taxon>Hyphomicrobiales</taxon>
        <taxon>Tepidamorphaceae</taxon>
        <taxon>Microbaculum</taxon>
    </lineage>
</organism>
<comment type="similarity">
    <text evidence="1">Belongs to the enoyl-CoA hydratase/isomerase family.</text>
</comment>
<accession>A0AAW5R130</accession>
<dbReference type="SUPFAM" id="SSF52096">
    <property type="entry name" value="ClpP/crotonase"/>
    <property type="match status" value="1"/>
</dbReference>
<evidence type="ECO:0000256" key="1">
    <source>
        <dbReference type="ARBA" id="ARBA00005254"/>
    </source>
</evidence>
<dbReference type="PANTHER" id="PTHR43802:SF1">
    <property type="entry name" value="IP11341P-RELATED"/>
    <property type="match status" value="1"/>
</dbReference>
<dbReference type="GO" id="GO:0003824">
    <property type="term" value="F:catalytic activity"/>
    <property type="evidence" value="ECO:0007669"/>
    <property type="project" value="UniProtKB-ARBA"/>
</dbReference>
<dbReference type="Proteomes" id="UP001320898">
    <property type="component" value="Unassembled WGS sequence"/>
</dbReference>
<dbReference type="InterPro" id="IPR001753">
    <property type="entry name" value="Enoyl-CoA_hydra/iso"/>
</dbReference>
<comment type="caution">
    <text evidence="2">The sequence shown here is derived from an EMBL/GenBank/DDBJ whole genome shotgun (WGS) entry which is preliminary data.</text>
</comment>
<proteinExistence type="inferred from homology"/>
<evidence type="ECO:0000313" key="3">
    <source>
        <dbReference type="Proteomes" id="UP001320898"/>
    </source>
</evidence>
<dbReference type="EMBL" id="JALIDZ010000008">
    <property type="protein sequence ID" value="MCT8973683.1"/>
    <property type="molecule type" value="Genomic_DNA"/>
</dbReference>